<dbReference type="OrthoDB" id="191601at2759"/>
<feature type="non-terminal residue" evidence="1">
    <location>
        <position position="263"/>
    </location>
</feature>
<dbReference type="Pfam" id="PF05742">
    <property type="entry name" value="TANGO2"/>
    <property type="match status" value="1"/>
</dbReference>
<comment type="caution">
    <text evidence="1">The sequence shown here is derived from an EMBL/GenBank/DDBJ whole genome shotgun (WGS) entry which is preliminary data.</text>
</comment>
<gene>
    <name evidence="1" type="ORF">RFULGI_LOCUS9103</name>
</gene>
<keyword evidence="2" id="KW-1185">Reference proteome</keyword>
<sequence>GQHLNQKYQPFRRDLDFVLEASSRYESKEVLYLRCKARCPLHHHRIEPSTAPEHANMRNISNGRDALYARAGRFAAITNYHEPQNIDSGLLLSRGAIIKTILESNYPLEQCLNTIKSESHMYGGFNLISVDLSDEHSKMRYLSNRGFGKIEHLKSGEIYGLSNSLLDEPWPKVKFGNNEMKTICEQEQTEEQLIRSTTYPGENSNFKMSIRIPKSDNHDVTRTSTVILVDRDDNVVFVEKTWFDDDENIIEEDKCYRWFRFQI</sequence>
<reference evidence="1" key="1">
    <citation type="submission" date="2021-06" db="EMBL/GenBank/DDBJ databases">
        <authorList>
            <person name="Kallberg Y."/>
            <person name="Tangrot J."/>
            <person name="Rosling A."/>
        </authorList>
    </citation>
    <scope>NUCLEOTIDE SEQUENCE</scope>
    <source>
        <strain evidence="1">IN212</strain>
    </source>
</reference>
<dbReference type="GO" id="GO:0009306">
    <property type="term" value="P:protein secretion"/>
    <property type="evidence" value="ECO:0007669"/>
    <property type="project" value="TreeGrafter"/>
</dbReference>
<dbReference type="PANTHER" id="PTHR17985">
    <property type="entry name" value="SER/THR-RICH PROTEIN T10 IN DGCR REGION"/>
    <property type="match status" value="1"/>
</dbReference>
<dbReference type="PANTHER" id="PTHR17985:SF8">
    <property type="entry name" value="TRANSPORT AND GOLGI ORGANIZATION PROTEIN 2 HOMOLOG"/>
    <property type="match status" value="1"/>
</dbReference>
<organism evidence="1 2">
    <name type="scientific">Racocetra fulgida</name>
    <dbReference type="NCBI Taxonomy" id="60492"/>
    <lineage>
        <taxon>Eukaryota</taxon>
        <taxon>Fungi</taxon>
        <taxon>Fungi incertae sedis</taxon>
        <taxon>Mucoromycota</taxon>
        <taxon>Glomeromycotina</taxon>
        <taxon>Glomeromycetes</taxon>
        <taxon>Diversisporales</taxon>
        <taxon>Gigasporaceae</taxon>
        <taxon>Racocetra</taxon>
    </lineage>
</organism>
<dbReference type="Proteomes" id="UP000789396">
    <property type="component" value="Unassembled WGS sequence"/>
</dbReference>
<feature type="non-terminal residue" evidence="1">
    <location>
        <position position="1"/>
    </location>
</feature>
<dbReference type="GO" id="GO:0007030">
    <property type="term" value="P:Golgi organization"/>
    <property type="evidence" value="ECO:0007669"/>
    <property type="project" value="TreeGrafter"/>
</dbReference>
<dbReference type="EMBL" id="CAJVPZ010015662">
    <property type="protein sequence ID" value="CAG8667857.1"/>
    <property type="molecule type" value="Genomic_DNA"/>
</dbReference>
<dbReference type="InterPro" id="IPR008551">
    <property type="entry name" value="TANGO2"/>
</dbReference>
<proteinExistence type="predicted"/>
<dbReference type="AlphaFoldDB" id="A0A9N9EBE3"/>
<name>A0A9N9EBE3_9GLOM</name>
<accession>A0A9N9EBE3</accession>
<protein>
    <submittedName>
        <fullName evidence="1">13242_t:CDS:1</fullName>
    </submittedName>
</protein>
<evidence type="ECO:0000313" key="2">
    <source>
        <dbReference type="Proteomes" id="UP000789396"/>
    </source>
</evidence>
<evidence type="ECO:0000313" key="1">
    <source>
        <dbReference type="EMBL" id="CAG8667857.1"/>
    </source>
</evidence>
<dbReference type="GO" id="GO:0005794">
    <property type="term" value="C:Golgi apparatus"/>
    <property type="evidence" value="ECO:0007669"/>
    <property type="project" value="TreeGrafter"/>
</dbReference>